<sequence length="276" mass="31255">MCQVEISGRGQTREEVACTSKENQWKDLSRKKVNPQKLKHINFRRPNRQMTRLPPLHRAPPPQNIPEITMEDLQALRQICPKTAVFTSINVITDSDTDSASEDGYDLPEPLTALYDPSAKDLPPAELNDKCRNTYDNMCKHYTTEKLEYLQEVTKQQAKCPAWSLHRAGRITGSSFHKVVKSRDLTCDSLVKMLMQYGSTTNLTVPAVKWGKEMEDTARHCYDLEMRSSHADFELQEVGLTVKVDSPYLAASPDGVFSCTCCGTGVLEIKWFQPLL</sequence>
<evidence type="ECO:0000313" key="3">
    <source>
        <dbReference type="Proteomes" id="UP001152622"/>
    </source>
</evidence>
<reference evidence="2" key="1">
    <citation type="journal article" date="2023" name="Science">
        <title>Genome structures resolve the early diversification of teleost fishes.</title>
        <authorList>
            <person name="Parey E."/>
            <person name="Louis A."/>
            <person name="Montfort J."/>
            <person name="Bouchez O."/>
            <person name="Roques C."/>
            <person name="Iampietro C."/>
            <person name="Lluch J."/>
            <person name="Castinel A."/>
            <person name="Donnadieu C."/>
            <person name="Desvignes T."/>
            <person name="Floi Bucao C."/>
            <person name="Jouanno E."/>
            <person name="Wen M."/>
            <person name="Mejri S."/>
            <person name="Dirks R."/>
            <person name="Jansen H."/>
            <person name="Henkel C."/>
            <person name="Chen W.J."/>
            <person name="Zahm M."/>
            <person name="Cabau C."/>
            <person name="Klopp C."/>
            <person name="Thompson A.W."/>
            <person name="Robinson-Rechavi M."/>
            <person name="Braasch I."/>
            <person name="Lecointre G."/>
            <person name="Bobe J."/>
            <person name="Postlethwait J.H."/>
            <person name="Berthelot C."/>
            <person name="Roest Crollius H."/>
            <person name="Guiguen Y."/>
        </authorList>
    </citation>
    <scope>NUCLEOTIDE SEQUENCE</scope>
    <source>
        <strain evidence="2">WJC10195</strain>
    </source>
</reference>
<dbReference type="InterPro" id="IPR019080">
    <property type="entry name" value="YqaJ_viral_recombinase"/>
</dbReference>
<dbReference type="Gene3D" id="3.90.320.10">
    <property type="match status" value="1"/>
</dbReference>
<evidence type="ECO:0000259" key="1">
    <source>
        <dbReference type="Pfam" id="PF09588"/>
    </source>
</evidence>
<accession>A0A9Q1F860</accession>
<dbReference type="Proteomes" id="UP001152622">
    <property type="component" value="Chromosome 7"/>
</dbReference>
<dbReference type="PANTHER" id="PTHR47526">
    <property type="entry name" value="ATP-DEPENDENT DNA HELICASE"/>
    <property type="match status" value="1"/>
</dbReference>
<dbReference type="AlphaFoldDB" id="A0A9Q1F860"/>
<gene>
    <name evidence="2" type="ORF">SKAU_G00207350</name>
</gene>
<dbReference type="EMBL" id="JAINUF010000007">
    <property type="protein sequence ID" value="KAJ8353168.1"/>
    <property type="molecule type" value="Genomic_DNA"/>
</dbReference>
<dbReference type="SUPFAM" id="SSF52980">
    <property type="entry name" value="Restriction endonuclease-like"/>
    <property type="match status" value="1"/>
</dbReference>
<dbReference type="Pfam" id="PF09588">
    <property type="entry name" value="YqaJ"/>
    <property type="match status" value="1"/>
</dbReference>
<evidence type="ECO:0000313" key="2">
    <source>
        <dbReference type="EMBL" id="KAJ8353168.1"/>
    </source>
</evidence>
<protein>
    <recommendedName>
        <fullName evidence="1">YqaJ viral recombinase domain-containing protein</fullName>
    </recommendedName>
</protein>
<feature type="domain" description="YqaJ viral recombinase" evidence="1">
    <location>
        <begin position="163"/>
        <end position="270"/>
    </location>
</feature>
<proteinExistence type="predicted"/>
<dbReference type="InterPro" id="IPR011604">
    <property type="entry name" value="PDDEXK-like_dom_sf"/>
</dbReference>
<dbReference type="InterPro" id="IPR011335">
    <property type="entry name" value="Restrct_endonuc-II-like"/>
</dbReference>
<name>A0A9Q1F860_SYNKA</name>
<comment type="caution">
    <text evidence="2">The sequence shown here is derived from an EMBL/GenBank/DDBJ whole genome shotgun (WGS) entry which is preliminary data.</text>
</comment>
<keyword evidence="3" id="KW-1185">Reference proteome</keyword>
<dbReference type="OrthoDB" id="6155932at2759"/>
<dbReference type="CDD" id="cd22343">
    <property type="entry name" value="PDDEXK_lambda_exonuclease-like"/>
    <property type="match status" value="1"/>
</dbReference>
<dbReference type="GO" id="GO:0006281">
    <property type="term" value="P:DNA repair"/>
    <property type="evidence" value="ECO:0007669"/>
    <property type="project" value="UniProtKB-ARBA"/>
</dbReference>
<organism evidence="2 3">
    <name type="scientific">Synaphobranchus kaupii</name>
    <name type="common">Kaup's arrowtooth eel</name>
    <dbReference type="NCBI Taxonomy" id="118154"/>
    <lineage>
        <taxon>Eukaryota</taxon>
        <taxon>Metazoa</taxon>
        <taxon>Chordata</taxon>
        <taxon>Craniata</taxon>
        <taxon>Vertebrata</taxon>
        <taxon>Euteleostomi</taxon>
        <taxon>Actinopterygii</taxon>
        <taxon>Neopterygii</taxon>
        <taxon>Teleostei</taxon>
        <taxon>Anguilliformes</taxon>
        <taxon>Synaphobranchidae</taxon>
        <taxon>Synaphobranchus</taxon>
    </lineage>
</organism>